<dbReference type="InterPro" id="IPR027417">
    <property type="entry name" value="P-loop_NTPase"/>
</dbReference>
<dbReference type="PROSITE" id="PS51192">
    <property type="entry name" value="HELICASE_ATP_BIND_1"/>
    <property type="match status" value="1"/>
</dbReference>
<evidence type="ECO:0000256" key="3">
    <source>
        <dbReference type="ARBA" id="ARBA00023125"/>
    </source>
</evidence>
<dbReference type="Gene3D" id="3.40.50.300">
    <property type="entry name" value="P-loop containing nucleotide triphosphate hydrolases"/>
    <property type="match status" value="2"/>
</dbReference>
<keyword evidence="3" id="KW-0238">DNA-binding</keyword>
<dbReference type="GO" id="GO:0016787">
    <property type="term" value="F:hydrolase activity"/>
    <property type="evidence" value="ECO:0007669"/>
    <property type="project" value="InterPro"/>
</dbReference>
<evidence type="ECO:0000259" key="4">
    <source>
        <dbReference type="PROSITE" id="PS51192"/>
    </source>
</evidence>
<keyword evidence="1" id="KW-0547">Nucleotide-binding</keyword>
<name>A0A099IAY5_CLOIN</name>
<keyword evidence="6" id="KW-0378">Hydrolase</keyword>
<organism evidence="6 7">
    <name type="scientific">Clostridium innocuum</name>
    <dbReference type="NCBI Taxonomy" id="1522"/>
    <lineage>
        <taxon>Bacteria</taxon>
        <taxon>Bacillati</taxon>
        <taxon>Bacillota</taxon>
        <taxon>Clostridia</taxon>
        <taxon>Eubacteriales</taxon>
        <taxon>Clostridiaceae</taxon>
        <taxon>Clostridium</taxon>
    </lineage>
</organism>
<dbReference type="SUPFAM" id="SSF52540">
    <property type="entry name" value="P-loop containing nucleoside triphosphate hydrolases"/>
    <property type="match status" value="1"/>
</dbReference>
<keyword evidence="6" id="KW-0347">Helicase</keyword>
<evidence type="ECO:0000256" key="1">
    <source>
        <dbReference type="ARBA" id="ARBA00022741"/>
    </source>
</evidence>
<dbReference type="SMART" id="SM00487">
    <property type="entry name" value="DEXDc"/>
    <property type="match status" value="1"/>
</dbReference>
<feature type="domain" description="Helicase ATP-binding" evidence="4">
    <location>
        <begin position="70"/>
        <end position="219"/>
    </location>
</feature>
<dbReference type="Proteomes" id="UP000030008">
    <property type="component" value="Unassembled WGS sequence"/>
</dbReference>
<dbReference type="AlphaFoldDB" id="A0A099IAY5"/>
<reference evidence="6 7" key="1">
    <citation type="submission" date="2014-08" db="EMBL/GenBank/DDBJ databases">
        <title>Clostridium innocuum, an unnegligible vancomycin-resistant pathogen causing extra-intestinal infections.</title>
        <authorList>
            <person name="Feng Y."/>
            <person name="Chiu C.-H."/>
        </authorList>
    </citation>
    <scope>NUCLEOTIDE SEQUENCE [LARGE SCALE GENOMIC DNA]</scope>
    <source>
        <strain evidence="6 7">AN88</strain>
    </source>
</reference>
<evidence type="ECO:0000313" key="6">
    <source>
        <dbReference type="EMBL" id="KGJ54810.1"/>
    </source>
</evidence>
<dbReference type="GO" id="GO:0043138">
    <property type="term" value="F:3'-5' DNA helicase activity"/>
    <property type="evidence" value="ECO:0007669"/>
    <property type="project" value="TreeGrafter"/>
</dbReference>
<dbReference type="GO" id="GO:0006302">
    <property type="term" value="P:double-strand break repair"/>
    <property type="evidence" value="ECO:0007669"/>
    <property type="project" value="TreeGrafter"/>
</dbReference>
<dbReference type="RefSeq" id="WP_044903607.1">
    <property type="nucleotide sequence ID" value="NZ_JQIF01000008.1"/>
</dbReference>
<dbReference type="SMART" id="SM00490">
    <property type="entry name" value="HELICc"/>
    <property type="match status" value="1"/>
</dbReference>
<proteinExistence type="predicted"/>
<dbReference type="PANTHER" id="PTHR30580:SF1">
    <property type="entry name" value="COMF OPERON PROTEIN 1"/>
    <property type="match status" value="1"/>
</dbReference>
<dbReference type="InterPro" id="IPR014001">
    <property type="entry name" value="Helicase_ATP-bd"/>
</dbReference>
<feature type="domain" description="Helicase C-terminal" evidence="5">
    <location>
        <begin position="241"/>
        <end position="384"/>
    </location>
</feature>
<dbReference type="EMBL" id="JQIF01000008">
    <property type="protein sequence ID" value="KGJ54810.1"/>
    <property type="molecule type" value="Genomic_DNA"/>
</dbReference>
<dbReference type="GO" id="GO:0006270">
    <property type="term" value="P:DNA replication initiation"/>
    <property type="evidence" value="ECO:0007669"/>
    <property type="project" value="TreeGrafter"/>
</dbReference>
<dbReference type="Pfam" id="PF00271">
    <property type="entry name" value="Helicase_C"/>
    <property type="match status" value="1"/>
</dbReference>
<dbReference type="GO" id="GO:0006310">
    <property type="term" value="P:DNA recombination"/>
    <property type="evidence" value="ECO:0007669"/>
    <property type="project" value="TreeGrafter"/>
</dbReference>
<evidence type="ECO:0000313" key="7">
    <source>
        <dbReference type="Proteomes" id="UP000030008"/>
    </source>
</evidence>
<sequence length="384" mass="44100">MQCLRCGNTEKRYFYKDAKGWYCRKCIMFGRIGVGELPERKNVCRNPIHTAYQLKYPLTPAQKRCASEIVMYLNHHQDVLVYAACGAGKTELVMEAIKQSLAKGSKVGFAISRRQVVLEIRERMQDAFKNLNVIAVCEGYTEVTEGDLIICTMHQLYRYHAAFDLLIMDEVDAFPYRGNAVLKQIAIHACIGNRLYLTATPDEEMLSDVKQGKLQMVELFQRPHGYPLIVPDVKAALPSIQLYQLIRFLKQQKKEAAQTLVFVPTIALAEQMSRWLRIVFRCTSFTSKTKDKEKILKRFHEKRYECLIATTVLERGITIKGVHVVIYHADHPVFNEASLIQMIGRVGRNIEMPTGKGLFLCTRKTRDIERCIQALQRMNRGDSK</sequence>
<accession>A0A099IAY5</accession>
<dbReference type="PANTHER" id="PTHR30580">
    <property type="entry name" value="PRIMOSOMAL PROTEIN N"/>
    <property type="match status" value="1"/>
</dbReference>
<evidence type="ECO:0000256" key="2">
    <source>
        <dbReference type="ARBA" id="ARBA00022840"/>
    </source>
</evidence>
<evidence type="ECO:0000259" key="5">
    <source>
        <dbReference type="PROSITE" id="PS51194"/>
    </source>
</evidence>
<dbReference type="GO" id="GO:0003677">
    <property type="term" value="F:DNA binding"/>
    <property type="evidence" value="ECO:0007669"/>
    <property type="project" value="UniProtKB-KW"/>
</dbReference>
<dbReference type="GO" id="GO:0005524">
    <property type="term" value="F:ATP binding"/>
    <property type="evidence" value="ECO:0007669"/>
    <property type="project" value="UniProtKB-KW"/>
</dbReference>
<gene>
    <name evidence="6" type="ORF">CIAN88_01610</name>
</gene>
<keyword evidence="2" id="KW-0067">ATP-binding</keyword>
<comment type="caution">
    <text evidence="6">The sequence shown here is derived from an EMBL/GenBank/DDBJ whole genome shotgun (WGS) entry which is preliminary data.</text>
</comment>
<dbReference type="InterPro" id="IPR006935">
    <property type="entry name" value="Helicase/UvrB_N"/>
</dbReference>
<dbReference type="PROSITE" id="PS51194">
    <property type="entry name" value="HELICASE_CTER"/>
    <property type="match status" value="1"/>
</dbReference>
<dbReference type="InterPro" id="IPR001650">
    <property type="entry name" value="Helicase_C-like"/>
</dbReference>
<dbReference type="Pfam" id="PF04851">
    <property type="entry name" value="ResIII"/>
    <property type="match status" value="1"/>
</dbReference>
<protein>
    <submittedName>
        <fullName evidence="6">Helicase C-terminal domain protein</fullName>
    </submittedName>
</protein>